<dbReference type="InterPro" id="IPR037923">
    <property type="entry name" value="HTH-like"/>
</dbReference>
<protein>
    <submittedName>
        <fullName evidence="5">AraC-like DNA-binding protein</fullName>
    </submittedName>
</protein>
<name>A0ABU1YHV6_ROSSA</name>
<organism evidence="5 6">
    <name type="scientific">Roseateles saccharophilus</name>
    <name type="common">Pseudomonas saccharophila</name>
    <dbReference type="NCBI Taxonomy" id="304"/>
    <lineage>
        <taxon>Bacteria</taxon>
        <taxon>Pseudomonadati</taxon>
        <taxon>Pseudomonadota</taxon>
        <taxon>Betaproteobacteria</taxon>
        <taxon>Burkholderiales</taxon>
        <taxon>Sphaerotilaceae</taxon>
        <taxon>Roseateles</taxon>
    </lineage>
</organism>
<dbReference type="InterPro" id="IPR018060">
    <property type="entry name" value="HTH_AraC"/>
</dbReference>
<feature type="domain" description="HTH araC/xylS-type" evidence="4">
    <location>
        <begin position="164"/>
        <end position="261"/>
    </location>
</feature>
<accession>A0ABU1YHV6</accession>
<evidence type="ECO:0000313" key="5">
    <source>
        <dbReference type="EMBL" id="MDR7268443.1"/>
    </source>
</evidence>
<dbReference type="SUPFAM" id="SSF46689">
    <property type="entry name" value="Homeodomain-like"/>
    <property type="match status" value="2"/>
</dbReference>
<evidence type="ECO:0000256" key="3">
    <source>
        <dbReference type="ARBA" id="ARBA00023163"/>
    </source>
</evidence>
<gene>
    <name evidence="5" type="ORF">J2X20_001072</name>
</gene>
<sequence length="261" mass="27702">MTSARGFQLLCSAMPGVEVVAADSAHAFGRHTHDQFGIGLIERGAQKSASGRGMVEAGPGDMITVNPGEVHDGKPFDSSGRRWRMLYVDPDRVLDAAQDIAPTTAFEFTSPVIRDAVLVARFRALFEAATADGALRSETALLALIARLLQPVPSERPALAAGVAAARERIDDDPSATPTLAAMAADAGLSRYQFLRAFTRLTGLPPHAYLLQRRVQHARGLVRGGMALVDAAAASGFADQSHMTRCFVRNFGLTPGSFSAT</sequence>
<dbReference type="InterPro" id="IPR003313">
    <property type="entry name" value="AraC-bd"/>
</dbReference>
<proteinExistence type="predicted"/>
<dbReference type="EMBL" id="JAVDXU010000001">
    <property type="protein sequence ID" value="MDR7268443.1"/>
    <property type="molecule type" value="Genomic_DNA"/>
</dbReference>
<dbReference type="PANTHER" id="PTHR46796">
    <property type="entry name" value="HTH-TYPE TRANSCRIPTIONAL ACTIVATOR RHAS-RELATED"/>
    <property type="match status" value="1"/>
</dbReference>
<dbReference type="Gene3D" id="1.10.10.60">
    <property type="entry name" value="Homeodomain-like"/>
    <property type="match status" value="1"/>
</dbReference>
<evidence type="ECO:0000256" key="2">
    <source>
        <dbReference type="ARBA" id="ARBA00023125"/>
    </source>
</evidence>
<comment type="caution">
    <text evidence="5">The sequence shown here is derived from an EMBL/GenBank/DDBJ whole genome shotgun (WGS) entry which is preliminary data.</text>
</comment>
<dbReference type="Pfam" id="PF02311">
    <property type="entry name" value="AraC_binding"/>
    <property type="match status" value="1"/>
</dbReference>
<dbReference type="PROSITE" id="PS01124">
    <property type="entry name" value="HTH_ARAC_FAMILY_2"/>
    <property type="match status" value="1"/>
</dbReference>
<dbReference type="SMART" id="SM00342">
    <property type="entry name" value="HTH_ARAC"/>
    <property type="match status" value="1"/>
</dbReference>
<reference evidence="5 6" key="1">
    <citation type="submission" date="2023-07" db="EMBL/GenBank/DDBJ databases">
        <title>Sorghum-associated microbial communities from plants grown in Nebraska, USA.</title>
        <authorList>
            <person name="Schachtman D."/>
        </authorList>
    </citation>
    <scope>NUCLEOTIDE SEQUENCE [LARGE SCALE GENOMIC DNA]</scope>
    <source>
        <strain evidence="5 6">BE314</strain>
    </source>
</reference>
<dbReference type="SUPFAM" id="SSF51215">
    <property type="entry name" value="Regulatory protein AraC"/>
    <property type="match status" value="1"/>
</dbReference>
<dbReference type="PANTHER" id="PTHR46796:SF2">
    <property type="entry name" value="TRANSCRIPTIONAL REGULATORY PROTEIN"/>
    <property type="match status" value="1"/>
</dbReference>
<keyword evidence="1" id="KW-0805">Transcription regulation</keyword>
<dbReference type="RefSeq" id="WP_310261933.1">
    <property type="nucleotide sequence ID" value="NZ_JAVDXU010000001.1"/>
</dbReference>
<dbReference type="InterPro" id="IPR050204">
    <property type="entry name" value="AraC_XylS_family_regulators"/>
</dbReference>
<evidence type="ECO:0000313" key="6">
    <source>
        <dbReference type="Proteomes" id="UP001180453"/>
    </source>
</evidence>
<keyword evidence="3" id="KW-0804">Transcription</keyword>
<keyword evidence="6" id="KW-1185">Reference proteome</keyword>
<evidence type="ECO:0000256" key="1">
    <source>
        <dbReference type="ARBA" id="ARBA00023015"/>
    </source>
</evidence>
<keyword evidence="2" id="KW-0238">DNA-binding</keyword>
<dbReference type="InterPro" id="IPR009057">
    <property type="entry name" value="Homeodomain-like_sf"/>
</dbReference>
<evidence type="ECO:0000259" key="4">
    <source>
        <dbReference type="PROSITE" id="PS01124"/>
    </source>
</evidence>
<dbReference type="Proteomes" id="UP001180453">
    <property type="component" value="Unassembled WGS sequence"/>
</dbReference>
<dbReference type="Pfam" id="PF12833">
    <property type="entry name" value="HTH_18"/>
    <property type="match status" value="1"/>
</dbReference>